<gene>
    <name evidence="2" type="ORF">SM436_11665</name>
</gene>
<comment type="caution">
    <text evidence="2">The sequence shown here is derived from an EMBL/GenBank/DDBJ whole genome shotgun (WGS) entry which is preliminary data.</text>
</comment>
<protein>
    <submittedName>
        <fullName evidence="2">Uncharacterized protein</fullName>
    </submittedName>
</protein>
<keyword evidence="3" id="KW-1185">Reference proteome</keyword>
<organism evidence="2 3">
    <name type="scientific">Actinomadura chokoriensis</name>
    <dbReference type="NCBI Taxonomy" id="454156"/>
    <lineage>
        <taxon>Bacteria</taxon>
        <taxon>Bacillati</taxon>
        <taxon>Actinomycetota</taxon>
        <taxon>Actinomycetes</taxon>
        <taxon>Streptosporangiales</taxon>
        <taxon>Thermomonosporaceae</taxon>
        <taxon>Actinomadura</taxon>
    </lineage>
</organism>
<dbReference type="EMBL" id="JAXCEH010000005">
    <property type="protein sequence ID" value="MFA1554343.1"/>
    <property type="molecule type" value="Genomic_DNA"/>
</dbReference>
<dbReference type="Proteomes" id="UP001569904">
    <property type="component" value="Unassembled WGS sequence"/>
</dbReference>
<sequence length="162" mass="18114">MASFQTLWEHENGNMYPGPHFRRANWLLYEATEPESSFRLPLPAEEAGDPALPLPGPLSPAAEEAADTISQGGWLSDQTQDPAAAEGPRCERMARPSHERQHRERPHSSWSADTPDRTRPSSRAFSRHFGLAFLNKGPLTPRLTERLSTSLDGDPHDRHTDL</sequence>
<feature type="compositionally biased region" description="Polar residues" evidence="1">
    <location>
        <begin position="68"/>
        <end position="81"/>
    </location>
</feature>
<feature type="compositionally biased region" description="Basic and acidic residues" evidence="1">
    <location>
        <begin position="88"/>
        <end position="102"/>
    </location>
</feature>
<dbReference type="RefSeq" id="WP_371940733.1">
    <property type="nucleotide sequence ID" value="NZ_JAXCEH010000005.1"/>
</dbReference>
<feature type="compositionally biased region" description="Basic and acidic residues" evidence="1">
    <location>
        <begin position="153"/>
        <end position="162"/>
    </location>
</feature>
<evidence type="ECO:0000313" key="3">
    <source>
        <dbReference type="Proteomes" id="UP001569904"/>
    </source>
</evidence>
<name>A0ABV4QW89_9ACTN</name>
<proteinExistence type="predicted"/>
<accession>A0ABV4QW89</accession>
<evidence type="ECO:0000313" key="2">
    <source>
        <dbReference type="EMBL" id="MFA1554343.1"/>
    </source>
</evidence>
<evidence type="ECO:0000256" key="1">
    <source>
        <dbReference type="SAM" id="MobiDB-lite"/>
    </source>
</evidence>
<reference evidence="2 3" key="1">
    <citation type="submission" date="2023-11" db="EMBL/GenBank/DDBJ databases">
        <title>Actinomadura monticuli sp. nov., isolated from volcanic ash.</title>
        <authorList>
            <person name="Lee S.D."/>
            <person name="Yang H."/>
            <person name="Kim I.S."/>
        </authorList>
    </citation>
    <scope>NUCLEOTIDE SEQUENCE [LARGE SCALE GENOMIC DNA]</scope>
    <source>
        <strain evidence="2 3">DSM 45346</strain>
    </source>
</reference>
<feature type="region of interest" description="Disordered" evidence="1">
    <location>
        <begin position="37"/>
        <end position="162"/>
    </location>
</feature>